<name>A0ABV7IRT5_9SPHN</name>
<dbReference type="EMBL" id="JBHRTQ010000010">
    <property type="protein sequence ID" value="MFC3175014.1"/>
    <property type="molecule type" value="Genomic_DNA"/>
</dbReference>
<dbReference type="RefSeq" id="WP_379510389.1">
    <property type="nucleotide sequence ID" value="NZ_JBHRTQ010000010.1"/>
</dbReference>
<gene>
    <name evidence="1" type="ORF">ACFOD9_12210</name>
</gene>
<protein>
    <recommendedName>
        <fullName evidence="3">Uracil-DNA glycosylase-like domain-containing protein</fullName>
    </recommendedName>
</protein>
<evidence type="ECO:0000313" key="2">
    <source>
        <dbReference type="Proteomes" id="UP001595604"/>
    </source>
</evidence>
<evidence type="ECO:0000313" key="1">
    <source>
        <dbReference type="EMBL" id="MFC3175014.1"/>
    </source>
</evidence>
<comment type="caution">
    <text evidence="1">The sequence shown here is derived from an EMBL/GenBank/DDBJ whole genome shotgun (WGS) entry which is preliminary data.</text>
</comment>
<reference evidence="2" key="1">
    <citation type="journal article" date="2019" name="Int. J. Syst. Evol. Microbiol.">
        <title>The Global Catalogue of Microorganisms (GCM) 10K type strain sequencing project: providing services to taxonomists for standard genome sequencing and annotation.</title>
        <authorList>
            <consortium name="The Broad Institute Genomics Platform"/>
            <consortium name="The Broad Institute Genome Sequencing Center for Infectious Disease"/>
            <person name="Wu L."/>
            <person name="Ma J."/>
        </authorList>
    </citation>
    <scope>NUCLEOTIDE SEQUENCE [LARGE SCALE GENOMIC DNA]</scope>
    <source>
        <strain evidence="2">KCTC 42984</strain>
    </source>
</reference>
<organism evidence="1 2">
    <name type="scientific">Novosphingobium bradum</name>
    <dbReference type="NCBI Taxonomy" id="1737444"/>
    <lineage>
        <taxon>Bacteria</taxon>
        <taxon>Pseudomonadati</taxon>
        <taxon>Pseudomonadota</taxon>
        <taxon>Alphaproteobacteria</taxon>
        <taxon>Sphingomonadales</taxon>
        <taxon>Sphingomonadaceae</taxon>
        <taxon>Novosphingobium</taxon>
    </lineage>
</organism>
<proteinExistence type="predicted"/>
<keyword evidence="2" id="KW-1185">Reference proteome</keyword>
<evidence type="ECO:0008006" key="3">
    <source>
        <dbReference type="Google" id="ProtNLM"/>
    </source>
</evidence>
<accession>A0ABV7IRT5</accession>
<dbReference type="Proteomes" id="UP001595604">
    <property type="component" value="Unassembled WGS sequence"/>
</dbReference>
<sequence>MRGARFAVMRQWIDRCRPRLVIGTGLAHLADFLAVTGTDEMPAPHRFEVNGRPKRMHVATSGVVPLAVVPHLSGGPHGLNSNEAVRMAAEFVRPAITGEAVAA</sequence>